<reference evidence="7 8" key="1">
    <citation type="submission" date="2015-09" db="EMBL/GenBank/DDBJ databases">
        <title>Sorangium comparison.</title>
        <authorList>
            <person name="Zaburannyi N."/>
            <person name="Bunk B."/>
            <person name="Overmann J."/>
            <person name="Mueller R."/>
        </authorList>
    </citation>
    <scope>NUCLEOTIDE SEQUENCE [LARGE SCALE GENOMIC DNA]</scope>
    <source>
        <strain evidence="7 8">So ce836</strain>
    </source>
</reference>
<sequence>MDEVVGEMRLGEELHRLDLLEAEIYAPFRSAAPGHPVDRCNNGDSEVMSRMLAFGLSVGKQEKMAADRKYYALLQTGKPEELFPAIYLRRYYLEGLLECIRDLTGTGPRKAREEHHVSILTRSNFDAETSHGLVLVDFTTHWCAPCKLMAPELERLAREHRGEFRVGRLTADRHQELIDRFELTTFPTLVLLKDGDEVARLDKYHTYPELLKWIRGALSGQSSSQSEHSAQGGQAPTSGSE</sequence>
<dbReference type="Proteomes" id="UP000295497">
    <property type="component" value="Chromosome"/>
</dbReference>
<feature type="region of interest" description="Disordered" evidence="5">
    <location>
        <begin position="222"/>
        <end position="241"/>
    </location>
</feature>
<dbReference type="InterPro" id="IPR013766">
    <property type="entry name" value="Thioredoxin_domain"/>
</dbReference>
<dbReference type="EMBL" id="CP012672">
    <property type="protein sequence ID" value="AUX38092.1"/>
    <property type="molecule type" value="Genomic_DNA"/>
</dbReference>
<dbReference type="GO" id="GO:0015035">
    <property type="term" value="F:protein-disulfide reductase activity"/>
    <property type="evidence" value="ECO:0007669"/>
    <property type="project" value="TreeGrafter"/>
</dbReference>
<name>A0A4V0NHW5_SORCE</name>
<keyword evidence="3" id="KW-1015">Disulfide bond</keyword>
<dbReference type="SUPFAM" id="SSF52833">
    <property type="entry name" value="Thioredoxin-like"/>
    <property type="match status" value="1"/>
</dbReference>
<dbReference type="PANTHER" id="PTHR45663:SF11">
    <property type="entry name" value="GEO12009P1"/>
    <property type="match status" value="1"/>
</dbReference>
<evidence type="ECO:0000259" key="6">
    <source>
        <dbReference type="PROSITE" id="PS51352"/>
    </source>
</evidence>
<protein>
    <recommendedName>
        <fullName evidence="6">Thioredoxin domain-containing protein</fullName>
    </recommendedName>
</protein>
<organism evidence="7 8">
    <name type="scientific">Sorangium cellulosum</name>
    <name type="common">Polyangium cellulosum</name>
    <dbReference type="NCBI Taxonomy" id="56"/>
    <lineage>
        <taxon>Bacteria</taxon>
        <taxon>Pseudomonadati</taxon>
        <taxon>Myxococcota</taxon>
        <taxon>Polyangia</taxon>
        <taxon>Polyangiales</taxon>
        <taxon>Polyangiaceae</taxon>
        <taxon>Sorangium</taxon>
    </lineage>
</organism>
<dbReference type="AlphaFoldDB" id="A0A4V0NHW5"/>
<dbReference type="CDD" id="cd02947">
    <property type="entry name" value="TRX_family"/>
    <property type="match status" value="1"/>
</dbReference>
<dbReference type="Gene3D" id="3.40.30.10">
    <property type="entry name" value="Glutaredoxin"/>
    <property type="match status" value="1"/>
</dbReference>
<dbReference type="PANTHER" id="PTHR45663">
    <property type="entry name" value="GEO12009P1"/>
    <property type="match status" value="1"/>
</dbReference>
<evidence type="ECO:0000256" key="1">
    <source>
        <dbReference type="ARBA" id="ARBA00022448"/>
    </source>
</evidence>
<proteinExistence type="predicted"/>
<dbReference type="InterPro" id="IPR036249">
    <property type="entry name" value="Thioredoxin-like_sf"/>
</dbReference>
<feature type="compositionally biased region" description="Low complexity" evidence="5">
    <location>
        <begin position="222"/>
        <end position="235"/>
    </location>
</feature>
<dbReference type="PROSITE" id="PS51352">
    <property type="entry name" value="THIOREDOXIN_2"/>
    <property type="match status" value="1"/>
</dbReference>
<evidence type="ECO:0000256" key="5">
    <source>
        <dbReference type="SAM" id="MobiDB-lite"/>
    </source>
</evidence>
<evidence type="ECO:0000256" key="2">
    <source>
        <dbReference type="ARBA" id="ARBA00022982"/>
    </source>
</evidence>
<evidence type="ECO:0000256" key="4">
    <source>
        <dbReference type="ARBA" id="ARBA00023284"/>
    </source>
</evidence>
<dbReference type="GO" id="GO:0005737">
    <property type="term" value="C:cytoplasm"/>
    <property type="evidence" value="ECO:0007669"/>
    <property type="project" value="TreeGrafter"/>
</dbReference>
<dbReference type="Pfam" id="PF00085">
    <property type="entry name" value="Thioredoxin"/>
    <property type="match status" value="1"/>
</dbReference>
<feature type="domain" description="Thioredoxin" evidence="6">
    <location>
        <begin position="77"/>
        <end position="219"/>
    </location>
</feature>
<evidence type="ECO:0000313" key="7">
    <source>
        <dbReference type="EMBL" id="AUX38092.1"/>
    </source>
</evidence>
<dbReference type="InterPro" id="IPR017937">
    <property type="entry name" value="Thioredoxin_CS"/>
</dbReference>
<dbReference type="PROSITE" id="PS00194">
    <property type="entry name" value="THIOREDOXIN_1"/>
    <property type="match status" value="1"/>
</dbReference>
<gene>
    <name evidence="7" type="ORF">SOCE836_103320</name>
</gene>
<keyword evidence="4" id="KW-0676">Redox-active center</keyword>
<keyword evidence="2" id="KW-0249">Electron transport</keyword>
<accession>A0A4V0NHW5</accession>
<evidence type="ECO:0000256" key="3">
    <source>
        <dbReference type="ARBA" id="ARBA00023157"/>
    </source>
</evidence>
<evidence type="ECO:0000313" key="8">
    <source>
        <dbReference type="Proteomes" id="UP000295497"/>
    </source>
</evidence>
<keyword evidence="1" id="KW-0813">Transport</keyword>